<dbReference type="RefSeq" id="XP_001837363.2">
    <property type="nucleotide sequence ID" value="XM_001837311.2"/>
</dbReference>
<sequence length="888" mass="98520">MPWVGAQDGGPSLEACSKTNNQTRPSKTFTAPTTMNDEAWGPLLRDHPIFSLSTKGLEGLDDNRKSQLELSTNTLSRFTTVDPKQDDATPSGRRQVMALRDTDLVVAVGKELRIASLGDIKLGRSARKTYKVMHTPNVNFEIHQISLNPSGKLLAIAGAFQVAVVVMPRPGYNRLVPDSIDCKAVQVGKYYHARDSSVPVAKIDWHPWGEAGSTLLVMTTDGRLREYDISYDAEEPQQTLSFIPQRKTKAFAAEDEGEREVTSFTLGKGKADWGPLTIYALTKSGDVYAICPYLPQNAMIPSAYVHSLECFISAKQEFLAQGEDTPAHLSALYDYQRKYVTALTKQLPPGIVFPAASRPVSIHPPRTISSPVSRQGPFLLQPSPRQLEGSEGGDATDIVYLEFGTDEDQEGEGQETDHLGVIMVAYQDGKVDVCLDVEKVEARWDFKQMRQKHELPMLAVYETIDLGLVSSLNQLSTNPNGPPLLDLLRGNHAVLFPDPIHDNVVYIYHAFGVHTLNISPVLENLAHALRIDDDAAESSLKSTLEQAAQTIVQPILATFSIDRRCSNPVVAVAVPNDVHLTYSIFILTSTMRLTAFPLNLQTEEPLPMSPPQPKPKEITASDATTSEPRSRWLTPGDGPPSYVTLLGENPYTIPPILKPSGLPTLPKLSLPPKSSEFMLTPDTLRYIGKTIEQITSQIHQLYIAQRAAEARASLQKEELARQVAKCQEIRKTLATLKEKSSSTGNSRLKQVEDAQKGIMKRLDRLLQSLMEKASPELSENETKWFEELKRMKAEILGQGRYDEGSLTARVKALEREYERITPALKAIVEKEKQRHEQTMDLNRSLGFSQAFEYGKRSNEDAKRIAKLESEINKLATKLDVTLARPSHS</sequence>
<dbReference type="PANTHER" id="PTHR13257:SF0">
    <property type="entry name" value="NUCLEAR PORE COMPLEX PROTEIN NUP88"/>
    <property type="match status" value="1"/>
</dbReference>
<evidence type="ECO:0000256" key="6">
    <source>
        <dbReference type="ARBA" id="ARBA00023132"/>
    </source>
</evidence>
<evidence type="ECO:0000256" key="5">
    <source>
        <dbReference type="ARBA" id="ARBA00023010"/>
    </source>
</evidence>
<evidence type="ECO:0000256" key="3">
    <source>
        <dbReference type="ARBA" id="ARBA00022816"/>
    </source>
</evidence>
<keyword evidence="11" id="KW-1185">Reference proteome</keyword>
<dbReference type="eggNOG" id="ENOG502QUNM">
    <property type="taxonomic scope" value="Eukaryota"/>
</dbReference>
<feature type="coiled-coil region" evidence="8">
    <location>
        <begin position="857"/>
        <end position="884"/>
    </location>
</feature>
<dbReference type="AlphaFoldDB" id="A8NY76"/>
<keyword evidence="8" id="KW-0175">Coiled coil</keyword>
<dbReference type="OrthoDB" id="341482at2759"/>
<dbReference type="GeneID" id="6013919"/>
<dbReference type="OMA" id="WHPLGVH"/>
<dbReference type="InParanoid" id="A8NY76"/>
<keyword evidence="4" id="KW-0653">Protein transport</keyword>
<keyword evidence="5" id="KW-0811">Translocation</keyword>
<protein>
    <recommendedName>
        <fullName evidence="12">Nucleoporin nup82</fullName>
    </recommendedName>
</protein>
<evidence type="ECO:0000313" key="10">
    <source>
        <dbReference type="EMBL" id="EAU84279.2"/>
    </source>
</evidence>
<dbReference type="GO" id="GO:0006406">
    <property type="term" value="P:mRNA export from nucleus"/>
    <property type="evidence" value="ECO:0007669"/>
    <property type="project" value="TreeGrafter"/>
</dbReference>
<reference evidence="10 11" key="1">
    <citation type="journal article" date="2010" name="Proc. Natl. Acad. Sci. U.S.A.">
        <title>Insights into evolution of multicellular fungi from the assembled chromosomes of the mushroom Coprinopsis cinerea (Coprinus cinereus).</title>
        <authorList>
            <person name="Stajich J.E."/>
            <person name="Wilke S.K."/>
            <person name="Ahren D."/>
            <person name="Au C.H."/>
            <person name="Birren B.W."/>
            <person name="Borodovsky M."/>
            <person name="Burns C."/>
            <person name="Canback B."/>
            <person name="Casselton L.A."/>
            <person name="Cheng C.K."/>
            <person name="Deng J."/>
            <person name="Dietrich F.S."/>
            <person name="Fargo D.C."/>
            <person name="Farman M.L."/>
            <person name="Gathman A.C."/>
            <person name="Goldberg J."/>
            <person name="Guigo R."/>
            <person name="Hoegger P.J."/>
            <person name="Hooker J.B."/>
            <person name="Huggins A."/>
            <person name="James T.Y."/>
            <person name="Kamada T."/>
            <person name="Kilaru S."/>
            <person name="Kodira C."/>
            <person name="Kues U."/>
            <person name="Kupfer D."/>
            <person name="Kwan H.S."/>
            <person name="Lomsadze A."/>
            <person name="Li W."/>
            <person name="Lilly W.W."/>
            <person name="Ma L.J."/>
            <person name="Mackey A.J."/>
            <person name="Manning G."/>
            <person name="Martin F."/>
            <person name="Muraguchi H."/>
            <person name="Natvig D.O."/>
            <person name="Palmerini H."/>
            <person name="Ramesh M.A."/>
            <person name="Rehmeyer C.J."/>
            <person name="Roe B.A."/>
            <person name="Shenoy N."/>
            <person name="Stanke M."/>
            <person name="Ter-Hovhannisyan V."/>
            <person name="Tunlid A."/>
            <person name="Velagapudi R."/>
            <person name="Vision T.J."/>
            <person name="Zeng Q."/>
            <person name="Zolan M.E."/>
            <person name="Pukkila P.J."/>
        </authorList>
    </citation>
    <scope>NUCLEOTIDE SEQUENCE [LARGE SCALE GENOMIC DNA]</scope>
    <source>
        <strain evidence="11">Okayama-7 / 130 / ATCC MYA-4618 / FGSC 9003</strain>
    </source>
</reference>
<feature type="region of interest" description="Disordered" evidence="9">
    <location>
        <begin position="1"/>
        <end position="33"/>
    </location>
</feature>
<gene>
    <name evidence="10" type="ORF">CC1G_01275</name>
</gene>
<keyword evidence="3" id="KW-0509">mRNA transport</keyword>
<dbReference type="GO" id="GO:0000056">
    <property type="term" value="P:ribosomal small subunit export from nucleus"/>
    <property type="evidence" value="ECO:0007669"/>
    <property type="project" value="InterPro"/>
</dbReference>
<dbReference type="GO" id="GO:0006606">
    <property type="term" value="P:protein import into nucleus"/>
    <property type="evidence" value="ECO:0007669"/>
    <property type="project" value="TreeGrafter"/>
</dbReference>
<accession>A8NY76</accession>
<dbReference type="HOGENOM" id="CLU_006117_0_0_1"/>
<evidence type="ECO:0000256" key="2">
    <source>
        <dbReference type="ARBA" id="ARBA00022448"/>
    </source>
</evidence>
<keyword evidence="6" id="KW-0906">Nuclear pore complex</keyword>
<name>A8NY76_COPC7</name>
<organism evidence="10 11">
    <name type="scientific">Coprinopsis cinerea (strain Okayama-7 / 130 / ATCC MYA-4618 / FGSC 9003)</name>
    <name type="common">Inky cap fungus</name>
    <name type="synonym">Hormographiella aspergillata</name>
    <dbReference type="NCBI Taxonomy" id="240176"/>
    <lineage>
        <taxon>Eukaryota</taxon>
        <taxon>Fungi</taxon>
        <taxon>Dikarya</taxon>
        <taxon>Basidiomycota</taxon>
        <taxon>Agaricomycotina</taxon>
        <taxon>Agaricomycetes</taxon>
        <taxon>Agaricomycetidae</taxon>
        <taxon>Agaricales</taxon>
        <taxon>Agaricineae</taxon>
        <taxon>Psathyrellaceae</taxon>
        <taxon>Coprinopsis</taxon>
    </lineage>
</organism>
<keyword evidence="2" id="KW-0813">Transport</keyword>
<dbReference type="EMBL" id="AACS02000005">
    <property type="protein sequence ID" value="EAU84279.2"/>
    <property type="molecule type" value="Genomic_DNA"/>
</dbReference>
<evidence type="ECO:0000313" key="11">
    <source>
        <dbReference type="Proteomes" id="UP000001861"/>
    </source>
</evidence>
<dbReference type="InterPro" id="IPR019321">
    <property type="entry name" value="Nucleoporin_Nup88"/>
</dbReference>
<dbReference type="GO" id="GO:0017056">
    <property type="term" value="F:structural constituent of nuclear pore"/>
    <property type="evidence" value="ECO:0007669"/>
    <property type="project" value="InterPro"/>
</dbReference>
<keyword evidence="7" id="KW-0539">Nucleus</keyword>
<dbReference type="GO" id="GO:0000055">
    <property type="term" value="P:ribosomal large subunit export from nucleus"/>
    <property type="evidence" value="ECO:0007669"/>
    <property type="project" value="InterPro"/>
</dbReference>
<evidence type="ECO:0000256" key="7">
    <source>
        <dbReference type="ARBA" id="ARBA00023242"/>
    </source>
</evidence>
<dbReference type="STRING" id="240176.A8NY76"/>
<dbReference type="PANTHER" id="PTHR13257">
    <property type="entry name" value="NUCLEOPORIN NUP84-RELATED"/>
    <property type="match status" value="1"/>
</dbReference>
<dbReference type="FunCoup" id="A8NY76">
    <property type="interactions" value="19"/>
</dbReference>
<dbReference type="Proteomes" id="UP000001861">
    <property type="component" value="Unassembled WGS sequence"/>
</dbReference>
<evidence type="ECO:0008006" key="12">
    <source>
        <dbReference type="Google" id="ProtNLM"/>
    </source>
</evidence>
<comment type="subcellular location">
    <subcellularLocation>
        <location evidence="1">Nucleus</location>
        <location evidence="1">Nuclear pore complex</location>
    </subcellularLocation>
</comment>
<dbReference type="VEuPathDB" id="FungiDB:CC1G_01275"/>
<feature type="compositionally biased region" description="Polar residues" evidence="9">
    <location>
        <begin position="17"/>
        <end position="33"/>
    </location>
</feature>
<dbReference type="Pfam" id="PF10168">
    <property type="entry name" value="Nup88"/>
    <property type="match status" value="2"/>
</dbReference>
<evidence type="ECO:0000256" key="8">
    <source>
        <dbReference type="SAM" id="Coils"/>
    </source>
</evidence>
<dbReference type="GO" id="GO:0005643">
    <property type="term" value="C:nuclear pore"/>
    <property type="evidence" value="ECO:0007669"/>
    <property type="project" value="UniProtKB-SubCell"/>
</dbReference>
<evidence type="ECO:0000256" key="1">
    <source>
        <dbReference type="ARBA" id="ARBA00004567"/>
    </source>
</evidence>
<dbReference type="KEGG" id="cci:CC1G_01275"/>
<proteinExistence type="predicted"/>
<evidence type="ECO:0000256" key="4">
    <source>
        <dbReference type="ARBA" id="ARBA00022927"/>
    </source>
</evidence>
<evidence type="ECO:0000256" key="9">
    <source>
        <dbReference type="SAM" id="MobiDB-lite"/>
    </source>
</evidence>
<dbReference type="InterPro" id="IPR037700">
    <property type="entry name" value="NUP88/NUP82"/>
</dbReference>
<comment type="caution">
    <text evidence="10">The sequence shown here is derived from an EMBL/GenBank/DDBJ whole genome shotgun (WGS) entry which is preliminary data.</text>
</comment>
<feature type="region of interest" description="Disordered" evidence="9">
    <location>
        <begin position="602"/>
        <end position="638"/>
    </location>
</feature>